<feature type="compositionally biased region" description="Basic and acidic residues" evidence="1">
    <location>
        <begin position="102"/>
        <end position="115"/>
    </location>
</feature>
<feature type="compositionally biased region" description="Low complexity" evidence="1">
    <location>
        <begin position="117"/>
        <end position="129"/>
    </location>
</feature>
<dbReference type="EMBL" id="CAJNDS010002483">
    <property type="protein sequence ID" value="CAE7494271.1"/>
    <property type="molecule type" value="Genomic_DNA"/>
</dbReference>
<dbReference type="GO" id="GO:0003676">
    <property type="term" value="F:nucleic acid binding"/>
    <property type="evidence" value="ECO:0007669"/>
    <property type="project" value="InterPro"/>
</dbReference>
<dbReference type="InterPro" id="IPR012337">
    <property type="entry name" value="RNaseH-like_sf"/>
</dbReference>
<dbReference type="SUPFAM" id="SSF53098">
    <property type="entry name" value="Ribonuclease H-like"/>
    <property type="match status" value="1"/>
</dbReference>
<feature type="compositionally biased region" description="Polar residues" evidence="1">
    <location>
        <begin position="2640"/>
        <end position="2656"/>
    </location>
</feature>
<dbReference type="InterPro" id="IPR036397">
    <property type="entry name" value="RNaseH_sf"/>
</dbReference>
<feature type="compositionally biased region" description="Acidic residues" evidence="1">
    <location>
        <begin position="2769"/>
        <end position="2786"/>
    </location>
</feature>
<evidence type="ECO:0000259" key="3">
    <source>
        <dbReference type="PROSITE" id="PS50994"/>
    </source>
</evidence>
<dbReference type="InterPro" id="IPR001584">
    <property type="entry name" value="Integrase_cat-core"/>
</dbReference>
<feature type="region of interest" description="Disordered" evidence="1">
    <location>
        <begin position="624"/>
        <end position="674"/>
    </location>
</feature>
<keyword evidence="2" id="KW-0472">Membrane</keyword>
<feature type="region of interest" description="Disordered" evidence="1">
    <location>
        <begin position="2762"/>
        <end position="2790"/>
    </location>
</feature>
<evidence type="ECO:0000256" key="2">
    <source>
        <dbReference type="SAM" id="Phobius"/>
    </source>
</evidence>
<evidence type="ECO:0000313" key="5">
    <source>
        <dbReference type="Proteomes" id="UP000604046"/>
    </source>
</evidence>
<sequence>MDFFRRRFQGGEHPADIPLEGQEAGDTYDGLPNPNLGDQPPSSSNLEDRAATGGADLGDPRSSPAQAQGNVWWSEKANRELLLKHMRPSNLPVSGDEPPYETADRLPRSGPEHFDLAAGDSSGASGGYSENMLLLGLPDGKETPVSSEASRAGPGPLQADLGRSSADGRHSGSEGRALEPDRKAIDDLVRLQQLLERSRAPEMGWQPPGLNSGAQVSAAATLPATELIHLAQHGNQAADPFMMAILQRLERAERRMQRHRSNRTHYPLLTLIQCPSPQEPSKLVQNLPLLEVIEGSAEASVTTGDWMARIGPLMRSLSPGAPGWWSQVVSTATEYYQQWLKSDSLQRLAIKSDVVAQGATLEYGHLRRVEERGSVLVLQAFPPTLQSEAVSVRALGTVSLLFLAMTKYQPGGTGEKSAILSFLTQPQLEGGNGVQSNHAALRKWERLYRRCVELGLAPPDPTLLVRALDGLGKTIGNKSPHIAFRLATFRHQYQLDAIPNETSVLQYCQLLLAEAEAWMIAASAGGEPAKHPRVATMNQDPATAHDSPAKPPAGKAKGGNKGGRNKGEGGPLTAEGSCKFFMSDAGCRYGKPCIHPHPSLAPADGKCFNCGSVEHGAAECTRPKGAIPAAKGDSKGHNTGKSKAGSPQVDPKANTPSPKKPPKAKKVEISPDANEGGADAQLNSLCTPNLQLEPEAICLTASLKGISEDKPRGLVDGGASHNLRFAGPHEYKSARAVTVKLASGKAYDLRMNTVGTLLSPNPNVQPIVAMGLCTRLLGCKVAWEDNECNIHHPLEGPIEVTMVDDCPEVSHTTCLSLIQQIEEQRSKLMLKALRNDCPDPADWLRMPKDEFLEHLEDWALDLWGLPSSNAPLIPTEGYGSQDTGLNRHRRRRINRGKVVLCFAPGNPKWNFKGSQEILRVDNRPGQGLENQALYQYLLLWAREGLIEGVVGELPEGDLAFRRCIVLTEVALQGVWHGSAKTKQALVILKSPEQSKQCQDVGAQKVSARWSLKLVSFDLGALDGLSVGPTHVLTNSGHLWEALEEVRIPRNAPWIPSEHSDGEPARRVWPTSLCTVVHQAMAEWQQGLKHREDKDRLRVSRLQHLLALGWEPGEMDDACILRSLKPRSKEMFRKHCLAGHRPWRADCAACVDSMAHIRPHRRLKMSRVCGLNIDVSGPHRTADSEDQDVARPRYFLVGNYSFPMFQYPADAKPESESIPVEAPIPDEWVDEPEENPLPEPGECEGAGVWEEAEEPDRRGVDWIDEARVKGENKKWDTVIAGCKEPSYKVLNIPLLEILPTKSPQAIVSALNRFYAKLRSWGLPVFRLHSDHAQALTHKSVSDWAAHRGIYKTTAMPEQPAGIGKAEQLVKAIKAQVRALLISSGAPPALWPHAARYACASLQRRALLKVGHDSKPLVPFYAVVKFRSRTWRDTKWGSKATQGRLVAPSTDISKGYIVRVDDNGVNRLYATTLVYRDFQEEPEPPTIEGPDEPAPVVLPSGAVVGRPAPEGAAEIQVPPEVANPIAEAPKVLPDGSLDVEADDTCHVHLLQSNAPTVGELGVVVEDLRGEALEASTRSLMGYAMRYHVVSDDDLDNLAGQIGIQPMNYRCRSNIAALLKEWCSRSEGIRASSTGCSRTVGVYHYGGVVGLTRDHESFPGITALLANLVKQLTPGVCFSAVSVSWQARHVPHRDMHNAKNTPNILIPLMLPKQGGRLWLSVAPGDIVVGPIQMCTLPDGQEQAGQVLGLKPWVPTVFDAKRWHATTSYQSEEPRLVVVAYMPVLAARLTTPQRDALRAVGFPCDDASVCVDEGLRACQQGESTLDSLDADSALAGCSSAVNVTGATLPSLAACAGVRPWWCPPVPEPETQEYPAEPSPRYNSSLAPNGLGPSTLYQPPASVCVQPEPAKAGDVAPMPSDSDVRLRAARGSGLVWGQEEKHGPRWYHALPLPNLEPVDVDMCEDAEGSEEHREALRVRLEGLRLSALATLRDQETALAKDVQAGCADLAESAATLLARIHVEVQALENLLDWLSGYENYDPENDGQQNSDLHLRAVSVDEGEQLLQTKIVSINEVMADIEGWIEALRSELTSLTEVNGATGVITEEEVRQLESDPTLEVVRVPGKIVASIKPPRKKKARLVACGDFLNRPKNRGSPTLDRRDLYSAGMDTLSLRTQLGVGALYGWDCGSLDVKTAFLTAPYQPGRSDAPGKRKVVVVRVPQAMIAAGLCPPKSWLRVFGALYGLQESPHSWSLDRDKKLKSVEWVGACGHTMKFLQTKSDVSMWLIWDTKEQQIKGSLGVYVDDLLFMACGPELKKAMQAVQNLWTCSAPEFASGEKGLKFCGLQIWKRDGCICVGQPDYINDLANRYPNLTPSPNLPDLRLDPEPETVEISDIRQGQKIVGELTWIANRSRMDIAFPVNRLSKLVLKYPRYVCEAGRQLIRYLLFTVDVVLQYGPNVPFPADFVEALVKRPSELDLCTFADASFGQQDGRSQSGVVITLNGSPLGWITLTQGFITLSTAESELVAAVDGMSFTQALKPLVDEMLGKVTTWFVYGDSVSCQSVLLYPAGAWRTRHLRLRCRYYHELIEEDLIRPHHIPGKFMPADVLTKPMMFPKLASLLEMVGVGGIPTLSKVTKSAPKKKGTPNQKVSDNPGSSSIAGPSSTAVRLLVFVSCVQSARASDESVSVAEDSWFLWLQSSLLLHRLIIGFLMVMVGVLGYLCSWYKGELRSARVRLLRALANEAQLEAHLETMQREDLDRPLPLVLRDNRPAEGEPESEVNSDVGEPDQEQEPTLNDPLSRLRVILFAAGGLVFRMIGPDAVQVMLLRELTRGMRFAVATAYDNTQVRVPAPLDDEPDSSWSYDSARGDFLLELAEIHARFRDEDDYNPDAVLEAFERYEANGGMMTAEVYEPLSPSELEALHEALRYWTQHGRRADPGGELVRYVDDVGIVGPPHMINEEVWRLEAEAFGYPIAQAVLSVVLRGYDFDLDQLSEETRHELHVLGYEHLFAPNRLQEPRAEFEGDDETVVRAALVLYHSGYGFDWEQFSERRQDMYHWFMGNWLQDLHEVD</sequence>
<gene>
    <name evidence="4" type="primary">RE1</name>
    <name evidence="4" type="ORF">SNAT2548_LOCUS27690</name>
</gene>
<feature type="transmembrane region" description="Helical" evidence="2">
    <location>
        <begin position="2697"/>
        <end position="2720"/>
    </location>
</feature>
<proteinExistence type="predicted"/>
<feature type="region of interest" description="Disordered" evidence="1">
    <location>
        <begin position="528"/>
        <end position="571"/>
    </location>
</feature>
<dbReference type="GO" id="GO:0015074">
    <property type="term" value="P:DNA integration"/>
    <property type="evidence" value="ECO:0007669"/>
    <property type="project" value="InterPro"/>
</dbReference>
<feature type="domain" description="Integrase catalytic" evidence="3">
    <location>
        <begin position="1250"/>
        <end position="1425"/>
    </location>
</feature>
<feature type="compositionally biased region" description="Basic and acidic residues" evidence="1">
    <location>
        <begin position="166"/>
        <end position="183"/>
    </location>
</feature>
<feature type="region of interest" description="Disordered" evidence="1">
    <location>
        <begin position="1"/>
        <end position="73"/>
    </location>
</feature>
<protein>
    <submittedName>
        <fullName evidence="4">RE1 protein</fullName>
    </submittedName>
</protein>
<keyword evidence="2" id="KW-1133">Transmembrane helix</keyword>
<reference evidence="4" key="1">
    <citation type="submission" date="2021-02" db="EMBL/GenBank/DDBJ databases">
        <authorList>
            <person name="Dougan E. K."/>
            <person name="Rhodes N."/>
            <person name="Thang M."/>
            <person name="Chan C."/>
        </authorList>
    </citation>
    <scope>NUCLEOTIDE SEQUENCE</scope>
</reference>
<keyword evidence="2" id="KW-0812">Transmembrane</keyword>
<keyword evidence="5" id="KW-1185">Reference proteome</keyword>
<name>A0A812ST83_9DINO</name>
<accession>A0A812ST83</accession>
<feature type="region of interest" description="Disordered" evidence="1">
    <location>
        <begin position="2630"/>
        <end position="2656"/>
    </location>
</feature>
<dbReference type="Gene3D" id="3.30.420.10">
    <property type="entry name" value="Ribonuclease H-like superfamily/Ribonuclease H"/>
    <property type="match status" value="1"/>
</dbReference>
<dbReference type="OrthoDB" id="430476at2759"/>
<dbReference type="PROSITE" id="PS50994">
    <property type="entry name" value="INTEGRASE"/>
    <property type="match status" value="1"/>
</dbReference>
<evidence type="ECO:0000256" key="1">
    <source>
        <dbReference type="SAM" id="MobiDB-lite"/>
    </source>
</evidence>
<organism evidence="4 5">
    <name type="scientific">Symbiodinium natans</name>
    <dbReference type="NCBI Taxonomy" id="878477"/>
    <lineage>
        <taxon>Eukaryota</taxon>
        <taxon>Sar</taxon>
        <taxon>Alveolata</taxon>
        <taxon>Dinophyceae</taxon>
        <taxon>Suessiales</taxon>
        <taxon>Symbiodiniaceae</taxon>
        <taxon>Symbiodinium</taxon>
    </lineage>
</organism>
<comment type="caution">
    <text evidence="4">The sequence shown here is derived from an EMBL/GenBank/DDBJ whole genome shotgun (WGS) entry which is preliminary data.</text>
</comment>
<dbReference type="CDD" id="cd09272">
    <property type="entry name" value="RNase_HI_RT_Ty1"/>
    <property type="match status" value="1"/>
</dbReference>
<dbReference type="Proteomes" id="UP000604046">
    <property type="component" value="Unassembled WGS sequence"/>
</dbReference>
<evidence type="ECO:0000313" key="4">
    <source>
        <dbReference type="EMBL" id="CAE7494271.1"/>
    </source>
</evidence>
<feature type="region of interest" description="Disordered" evidence="1">
    <location>
        <begin position="88"/>
        <end position="183"/>
    </location>
</feature>